<dbReference type="PANTHER" id="PTHR43757:SF2">
    <property type="entry name" value="AMINOMETHYLTRANSFERASE, MITOCHONDRIAL"/>
    <property type="match status" value="1"/>
</dbReference>
<protein>
    <submittedName>
        <fullName evidence="4">Aminomethyltransferase family protein</fullName>
    </submittedName>
</protein>
<dbReference type="SUPFAM" id="SSF103025">
    <property type="entry name" value="Folate-binding domain"/>
    <property type="match status" value="1"/>
</dbReference>
<keyword evidence="5" id="KW-1185">Reference proteome</keyword>
<dbReference type="InterPro" id="IPR029043">
    <property type="entry name" value="GcvT/YgfZ_C"/>
</dbReference>
<dbReference type="Gene3D" id="3.30.1360.120">
    <property type="entry name" value="Probable tRNA modification gtpase trme, domain 1"/>
    <property type="match status" value="1"/>
</dbReference>
<evidence type="ECO:0000256" key="1">
    <source>
        <dbReference type="PIRSR" id="PIRSR006487-1"/>
    </source>
</evidence>
<dbReference type="InterPro" id="IPR006222">
    <property type="entry name" value="GCVT_N"/>
</dbReference>
<dbReference type="InterPro" id="IPR028896">
    <property type="entry name" value="GcvT/YgfZ/DmdA"/>
</dbReference>
<dbReference type="EMBL" id="JBHSWU010000001">
    <property type="protein sequence ID" value="MFC6722958.1"/>
    <property type="molecule type" value="Genomic_DNA"/>
</dbReference>
<dbReference type="InterPro" id="IPR027266">
    <property type="entry name" value="TrmE/GcvT-like"/>
</dbReference>
<feature type="domain" description="Aminomethyltransferase C-terminal" evidence="3">
    <location>
        <begin position="307"/>
        <end position="385"/>
    </location>
</feature>
<feature type="domain" description="GCVT N-terminal" evidence="2">
    <location>
        <begin position="13"/>
        <end position="287"/>
    </location>
</feature>
<dbReference type="AlphaFoldDB" id="A0ABD5RVH8"/>
<organism evidence="4 5">
    <name type="scientific">Halobium palmae</name>
    <dbReference type="NCBI Taxonomy" id="1776492"/>
    <lineage>
        <taxon>Archaea</taxon>
        <taxon>Methanobacteriati</taxon>
        <taxon>Methanobacteriota</taxon>
        <taxon>Stenosarchaea group</taxon>
        <taxon>Halobacteria</taxon>
        <taxon>Halobacteriales</taxon>
        <taxon>Haloferacaceae</taxon>
        <taxon>Halobium</taxon>
    </lineage>
</organism>
<sequence>MSEEATSRQSPVHNKLREFDAKFIDECDWETPEYYEMNDERTSNFELPTHLDEPDAIGAEILANRESVGLHEISVLAPLEISGPSAPEFIQRVFTNDMDIEVGQIRYTVMLDDEGKNMGDITVNRLADDRYFATTLAGETATEHTEWLRSVSPADVTITNLDDAYTCLGLWGPEAHNVIQPLTDADMSRDAFPFFTSRQIEVAGVPVIANRISYVGEFGWELWTVPGHEAQLWDSLWESGQDFDILPVGLEALLTMGVEKGYRLPGADMGPENTPFEAGLGFTVDMDTDFIGKESLERALDEGTDQQITCITLDDDEVLPDVGAPVYVDGDQVSEVNRNAYAHSVGENVVNAYLPTKYAEPETTVEVGSGDNRYSATVREEPLFDPEDERMRG</sequence>
<dbReference type="Proteomes" id="UP001596328">
    <property type="component" value="Unassembled WGS sequence"/>
</dbReference>
<evidence type="ECO:0000259" key="2">
    <source>
        <dbReference type="Pfam" id="PF01571"/>
    </source>
</evidence>
<evidence type="ECO:0000313" key="4">
    <source>
        <dbReference type="EMBL" id="MFC6722958.1"/>
    </source>
</evidence>
<dbReference type="Gene3D" id="3.30.70.1400">
    <property type="entry name" value="Aminomethyltransferase beta-barrel domains"/>
    <property type="match status" value="1"/>
</dbReference>
<dbReference type="PANTHER" id="PTHR43757">
    <property type="entry name" value="AMINOMETHYLTRANSFERASE"/>
    <property type="match status" value="1"/>
</dbReference>
<name>A0ABD5RVH8_9EURY</name>
<feature type="binding site" evidence="1">
    <location>
        <position position="221"/>
    </location>
    <ligand>
        <name>substrate</name>
    </ligand>
</feature>
<dbReference type="Pfam" id="PF01571">
    <property type="entry name" value="GCV_T"/>
    <property type="match status" value="1"/>
</dbReference>
<comment type="caution">
    <text evidence="4">The sequence shown here is derived from an EMBL/GenBank/DDBJ whole genome shotgun (WGS) entry which is preliminary data.</text>
</comment>
<dbReference type="SUPFAM" id="SSF101790">
    <property type="entry name" value="Aminomethyltransferase beta-barrel domain"/>
    <property type="match status" value="1"/>
</dbReference>
<accession>A0ABD5RVH8</accession>
<evidence type="ECO:0000313" key="5">
    <source>
        <dbReference type="Proteomes" id="UP001596328"/>
    </source>
</evidence>
<dbReference type="PIRSF" id="PIRSF006487">
    <property type="entry name" value="GcvT"/>
    <property type="match status" value="1"/>
</dbReference>
<dbReference type="Gene3D" id="2.40.30.110">
    <property type="entry name" value="Aminomethyltransferase beta-barrel domains"/>
    <property type="match status" value="1"/>
</dbReference>
<dbReference type="InterPro" id="IPR013977">
    <property type="entry name" value="GcvT_C"/>
</dbReference>
<evidence type="ECO:0000259" key="3">
    <source>
        <dbReference type="Pfam" id="PF08669"/>
    </source>
</evidence>
<gene>
    <name evidence="4" type="ORF">ACFQE1_00800</name>
</gene>
<dbReference type="Pfam" id="PF08669">
    <property type="entry name" value="GCV_T_C"/>
    <property type="match status" value="1"/>
</dbReference>
<reference evidence="4 5" key="1">
    <citation type="journal article" date="2019" name="Int. J. Syst. Evol. Microbiol.">
        <title>The Global Catalogue of Microorganisms (GCM) 10K type strain sequencing project: providing services to taxonomists for standard genome sequencing and annotation.</title>
        <authorList>
            <consortium name="The Broad Institute Genomics Platform"/>
            <consortium name="The Broad Institute Genome Sequencing Center for Infectious Disease"/>
            <person name="Wu L."/>
            <person name="Ma J."/>
        </authorList>
    </citation>
    <scope>NUCLEOTIDE SEQUENCE [LARGE SCALE GENOMIC DNA]</scope>
    <source>
        <strain evidence="4 5">NBRC 111368</strain>
    </source>
</reference>
<proteinExistence type="predicted"/>